<name>A0A9Q0XJG3_9SAUR</name>
<evidence type="ECO:0000313" key="4">
    <source>
        <dbReference type="Proteomes" id="UP001142489"/>
    </source>
</evidence>
<feature type="compositionally biased region" description="Polar residues" evidence="1">
    <location>
        <begin position="187"/>
        <end position="198"/>
    </location>
</feature>
<dbReference type="Pfam" id="PF15740">
    <property type="entry name" value="PPP1R26_N"/>
    <property type="match status" value="1"/>
</dbReference>
<dbReference type="EMBL" id="JAPFRF010000011">
    <property type="protein sequence ID" value="KAJ7315938.1"/>
    <property type="molecule type" value="Genomic_DNA"/>
</dbReference>
<dbReference type="GO" id="GO:0004864">
    <property type="term" value="F:protein phosphatase inhibitor activity"/>
    <property type="evidence" value="ECO:0007669"/>
    <property type="project" value="InterPro"/>
</dbReference>
<feature type="compositionally biased region" description="Basic and acidic residues" evidence="1">
    <location>
        <begin position="172"/>
        <end position="181"/>
    </location>
</feature>
<protein>
    <recommendedName>
        <fullName evidence="2">Protein phosphatase 1 regulatory subunit 26 N-terminal domain-containing protein</fullName>
    </recommendedName>
</protein>
<dbReference type="PANTHER" id="PTHR15724:SF0">
    <property type="entry name" value="PROTEIN PHOSPHATASE 1 REGULATORY SUBUNIT 26"/>
    <property type="match status" value="1"/>
</dbReference>
<dbReference type="Proteomes" id="UP001142489">
    <property type="component" value="Unassembled WGS sequence"/>
</dbReference>
<evidence type="ECO:0000259" key="2">
    <source>
        <dbReference type="Pfam" id="PF15740"/>
    </source>
</evidence>
<dbReference type="InterPro" id="IPR026130">
    <property type="entry name" value="PPP1R26"/>
</dbReference>
<feature type="compositionally biased region" description="Basic residues" evidence="1">
    <location>
        <begin position="215"/>
        <end position="226"/>
    </location>
</feature>
<gene>
    <name evidence="3" type="ORF">JRQ81_002100</name>
</gene>
<proteinExistence type="predicted"/>
<comment type="caution">
    <text evidence="3">The sequence shown here is derived from an EMBL/GenBank/DDBJ whole genome shotgun (WGS) entry which is preliminary data.</text>
</comment>
<keyword evidence="4" id="KW-1185">Reference proteome</keyword>
<feature type="region of interest" description="Disordered" evidence="1">
    <location>
        <begin position="58"/>
        <end position="113"/>
    </location>
</feature>
<feature type="domain" description="Protein phosphatase 1 regulatory subunit 26 N-terminal" evidence="2">
    <location>
        <begin position="1"/>
        <end position="219"/>
    </location>
</feature>
<feature type="region of interest" description="Disordered" evidence="1">
    <location>
        <begin position="14"/>
        <end position="33"/>
    </location>
</feature>
<evidence type="ECO:0000313" key="3">
    <source>
        <dbReference type="EMBL" id="KAJ7315938.1"/>
    </source>
</evidence>
<sequence>MFLTNLSPSVALQRKLEPSSHPRGSWYPISSSEPLGDLARVTVSTEVQRITRNLPSEEALLGRSHAHGHLLQEGSKARGRKPREGLQTLQGRMADSNGMEVEEDSKYDSDNSVDREIEEAIQEYLRGNGLDGQSLADREANEKLIQEERSAHDPTCSTFHADVGAAGIQQERASEDRKSEGVKWPLSHSSLSSTNYFGQSAPAETEEFLSERKEQARKRRRRARRVTGRDNPLDGKEA</sequence>
<accession>A0A9Q0XJG3</accession>
<feature type="compositionally biased region" description="Basic and acidic residues" evidence="1">
    <location>
        <begin position="227"/>
        <end position="238"/>
    </location>
</feature>
<evidence type="ECO:0000256" key="1">
    <source>
        <dbReference type="SAM" id="MobiDB-lite"/>
    </source>
</evidence>
<dbReference type="AlphaFoldDB" id="A0A9Q0XJG3"/>
<dbReference type="InterPro" id="IPR031474">
    <property type="entry name" value="PPP1R26_N"/>
</dbReference>
<dbReference type="PANTHER" id="PTHR15724">
    <property type="entry name" value="PROTEIN PHOSPHATASE 1 REGULATORY SUBUNIT 26"/>
    <property type="match status" value="1"/>
</dbReference>
<reference evidence="3" key="1">
    <citation type="journal article" date="2023" name="DNA Res.">
        <title>Chromosome-level genome assembly of Phrynocephalus forsythii using third-generation DNA sequencing and Hi-C analysis.</title>
        <authorList>
            <person name="Qi Y."/>
            <person name="Zhao W."/>
            <person name="Zhao Y."/>
            <person name="Niu C."/>
            <person name="Cao S."/>
            <person name="Zhang Y."/>
        </authorList>
    </citation>
    <scope>NUCLEOTIDE SEQUENCE</scope>
    <source>
        <tissue evidence="3">Muscle</tissue>
    </source>
</reference>
<feature type="compositionally biased region" description="Basic and acidic residues" evidence="1">
    <location>
        <begin position="104"/>
        <end position="113"/>
    </location>
</feature>
<dbReference type="OrthoDB" id="9939953at2759"/>
<organism evidence="3 4">
    <name type="scientific">Phrynocephalus forsythii</name>
    <dbReference type="NCBI Taxonomy" id="171643"/>
    <lineage>
        <taxon>Eukaryota</taxon>
        <taxon>Metazoa</taxon>
        <taxon>Chordata</taxon>
        <taxon>Craniata</taxon>
        <taxon>Vertebrata</taxon>
        <taxon>Euteleostomi</taxon>
        <taxon>Lepidosauria</taxon>
        <taxon>Squamata</taxon>
        <taxon>Bifurcata</taxon>
        <taxon>Unidentata</taxon>
        <taxon>Episquamata</taxon>
        <taxon>Toxicofera</taxon>
        <taxon>Iguania</taxon>
        <taxon>Acrodonta</taxon>
        <taxon>Agamidae</taxon>
        <taxon>Agaminae</taxon>
        <taxon>Phrynocephalus</taxon>
    </lineage>
</organism>
<feature type="region of interest" description="Disordered" evidence="1">
    <location>
        <begin position="165"/>
        <end position="238"/>
    </location>
</feature>